<protein>
    <submittedName>
        <fullName evidence="1">Uncharacterized protein</fullName>
    </submittedName>
</protein>
<dbReference type="AlphaFoldDB" id="A0A395USH9"/>
<proteinExistence type="predicted"/>
<comment type="caution">
    <text evidence="1">The sequence shown here is derived from an EMBL/GenBank/DDBJ whole genome shotgun (WGS) entry which is preliminary data.</text>
</comment>
<sequence length="64" mass="7944">MINSYYFMFSNLLQSYPYPQEYTIPKNWGFITDNHIHNKIHEYLFLGIKPKIITINRYYQYVFL</sequence>
<name>A0A395USH9_PHOVU</name>
<reference evidence="1 2" key="1">
    <citation type="submission" date="2018-08" db="EMBL/GenBank/DDBJ databases">
        <title>A genome reference for cultivated species of the human gut microbiota.</title>
        <authorList>
            <person name="Zou Y."/>
            <person name="Xue W."/>
            <person name="Luo G."/>
        </authorList>
    </citation>
    <scope>NUCLEOTIDE SEQUENCE [LARGE SCALE GENOMIC DNA]</scope>
    <source>
        <strain evidence="1 2">AF25-30LB</strain>
    </source>
</reference>
<evidence type="ECO:0000313" key="2">
    <source>
        <dbReference type="Proteomes" id="UP000266497"/>
    </source>
</evidence>
<dbReference type="EMBL" id="QRUD01000014">
    <property type="protein sequence ID" value="RGR41536.1"/>
    <property type="molecule type" value="Genomic_DNA"/>
</dbReference>
<evidence type="ECO:0000313" key="1">
    <source>
        <dbReference type="EMBL" id="RGR41536.1"/>
    </source>
</evidence>
<gene>
    <name evidence="1" type="ORF">DWY53_06415</name>
</gene>
<organism evidence="1 2">
    <name type="scientific">Phocaeicola vulgatus</name>
    <name type="common">Bacteroides vulgatus</name>
    <dbReference type="NCBI Taxonomy" id="821"/>
    <lineage>
        <taxon>Bacteria</taxon>
        <taxon>Pseudomonadati</taxon>
        <taxon>Bacteroidota</taxon>
        <taxon>Bacteroidia</taxon>
        <taxon>Bacteroidales</taxon>
        <taxon>Bacteroidaceae</taxon>
        <taxon>Phocaeicola</taxon>
    </lineage>
</organism>
<dbReference type="Proteomes" id="UP000266497">
    <property type="component" value="Unassembled WGS sequence"/>
</dbReference>
<accession>A0A395USH9</accession>